<dbReference type="InterPro" id="IPR024445">
    <property type="entry name" value="Tnp_ISXO2-like"/>
</dbReference>
<name>A0A151J382_9HYME</name>
<dbReference type="PANTHER" id="PTHR47163:SF2">
    <property type="entry name" value="SI:DKEY-17M8.2"/>
    <property type="match status" value="1"/>
</dbReference>
<keyword evidence="3" id="KW-1185">Reference proteome</keyword>
<sequence length="183" mass="21912">MLFHELIYLTHNYDDLINYVSPKGVLRKRITCPRCTKKISGHLFIVPIANKTTSTLIRRYIALGSIICSDTWRAYDALFNEIYIHQTVNHSRNFVNPVNGVHTQNIERLWRDVCNGIPRFGTREYHNIHYLAEFIFKRKYDYSDRIDKFFEIIAYFYPLMKLLKEIVIKFIRNFSINFISIQH</sequence>
<dbReference type="PANTHER" id="PTHR47163">
    <property type="entry name" value="DDE_TNP_IS1595 DOMAIN-CONTAINING PROTEIN"/>
    <property type="match status" value="1"/>
</dbReference>
<reference evidence="2 3" key="1">
    <citation type="submission" date="2015-09" db="EMBL/GenBank/DDBJ databases">
        <title>Trachymyrmex cornetzi WGS genome.</title>
        <authorList>
            <person name="Nygaard S."/>
            <person name="Hu H."/>
            <person name="Boomsma J."/>
            <person name="Zhang G."/>
        </authorList>
    </citation>
    <scope>NUCLEOTIDE SEQUENCE [LARGE SCALE GENOMIC DNA]</scope>
    <source>
        <strain evidence="2">Tcor2-1</strain>
        <tissue evidence="2">Whole body</tissue>
    </source>
</reference>
<evidence type="ECO:0000313" key="3">
    <source>
        <dbReference type="Proteomes" id="UP000078492"/>
    </source>
</evidence>
<dbReference type="AlphaFoldDB" id="A0A151J382"/>
<dbReference type="Pfam" id="PF12762">
    <property type="entry name" value="DDE_Tnp_IS1595"/>
    <property type="match status" value="1"/>
</dbReference>
<feature type="domain" description="ISXO2-like transposase" evidence="1">
    <location>
        <begin position="12"/>
        <end position="139"/>
    </location>
</feature>
<dbReference type="Proteomes" id="UP000078492">
    <property type="component" value="Unassembled WGS sequence"/>
</dbReference>
<organism evidence="2 3">
    <name type="scientific">Trachymyrmex cornetzi</name>
    <dbReference type="NCBI Taxonomy" id="471704"/>
    <lineage>
        <taxon>Eukaryota</taxon>
        <taxon>Metazoa</taxon>
        <taxon>Ecdysozoa</taxon>
        <taxon>Arthropoda</taxon>
        <taxon>Hexapoda</taxon>
        <taxon>Insecta</taxon>
        <taxon>Pterygota</taxon>
        <taxon>Neoptera</taxon>
        <taxon>Endopterygota</taxon>
        <taxon>Hymenoptera</taxon>
        <taxon>Apocrita</taxon>
        <taxon>Aculeata</taxon>
        <taxon>Formicoidea</taxon>
        <taxon>Formicidae</taxon>
        <taxon>Myrmicinae</taxon>
        <taxon>Trachymyrmex</taxon>
    </lineage>
</organism>
<gene>
    <name evidence="2" type="ORF">ALC57_11042</name>
</gene>
<evidence type="ECO:0000259" key="1">
    <source>
        <dbReference type="SMART" id="SM01126"/>
    </source>
</evidence>
<dbReference type="STRING" id="471704.A0A151J382"/>
<protein>
    <recommendedName>
        <fullName evidence="1">ISXO2-like transposase domain-containing protein</fullName>
    </recommendedName>
</protein>
<evidence type="ECO:0000313" key="2">
    <source>
        <dbReference type="EMBL" id="KYN16724.1"/>
    </source>
</evidence>
<dbReference type="InterPro" id="IPR053164">
    <property type="entry name" value="IS1016-like_transposase"/>
</dbReference>
<accession>A0A151J382</accession>
<dbReference type="EMBL" id="KQ980313">
    <property type="protein sequence ID" value="KYN16724.1"/>
    <property type="molecule type" value="Genomic_DNA"/>
</dbReference>
<dbReference type="SMART" id="SM01126">
    <property type="entry name" value="DDE_Tnp_IS1595"/>
    <property type="match status" value="1"/>
</dbReference>
<proteinExistence type="predicted"/>